<dbReference type="Proteomes" id="UP000012174">
    <property type="component" value="Unassembled WGS sequence"/>
</dbReference>
<name>M7SVH1_EUTLA</name>
<dbReference type="EMBL" id="KB706271">
    <property type="protein sequence ID" value="EMR68282.1"/>
    <property type="molecule type" value="Genomic_DNA"/>
</dbReference>
<evidence type="ECO:0000313" key="3">
    <source>
        <dbReference type="Proteomes" id="UP000012174"/>
    </source>
</evidence>
<dbReference type="AlphaFoldDB" id="M7SVH1"/>
<proteinExistence type="predicted"/>
<feature type="compositionally biased region" description="Low complexity" evidence="1">
    <location>
        <begin position="11"/>
        <end position="28"/>
    </location>
</feature>
<reference evidence="3" key="1">
    <citation type="journal article" date="2013" name="Genome Announc.">
        <title>Draft genome sequence of the grapevine dieback fungus Eutypa lata UCR-EL1.</title>
        <authorList>
            <person name="Blanco-Ulate B."/>
            <person name="Rolshausen P.E."/>
            <person name="Cantu D."/>
        </authorList>
    </citation>
    <scope>NUCLEOTIDE SEQUENCE [LARGE SCALE GENOMIC DNA]</scope>
    <source>
        <strain evidence="3">UCR-EL1</strain>
    </source>
</reference>
<evidence type="ECO:0000256" key="1">
    <source>
        <dbReference type="SAM" id="MobiDB-lite"/>
    </source>
</evidence>
<evidence type="ECO:0000313" key="2">
    <source>
        <dbReference type="EMBL" id="EMR68282.1"/>
    </source>
</evidence>
<dbReference type="KEGG" id="ela:UCREL1_4690"/>
<sequence>MGLSSLPGLCTKTSTSTSTSFNPSTPISWSNGGPGSSLPTAPGRATPVTTIVTVTEPSSTATVVPTTVPVPGFEPVLPDLLHKPELSADYVCAKWSARWYGYWVIQFPPSWWQGRYKNSTNDACYAIQYAIREIWSELTECSRMDGQHASGGPGWLQARFVTSGTSPDESFVTGMMSAMRDRELWRKQPLPLKCQHHVIGDAKGVTAEVPKIRKRAEMLEARRVAAIDSGGSSVNATTAFDDPELGGGYW</sequence>
<feature type="region of interest" description="Disordered" evidence="1">
    <location>
        <begin position="1"/>
        <end position="45"/>
    </location>
</feature>
<dbReference type="HOGENOM" id="CLU_1111404_0_0_1"/>
<accession>M7SVH1</accession>
<protein>
    <submittedName>
        <fullName evidence="2">Uncharacterized protein</fullName>
    </submittedName>
</protein>
<keyword evidence="3" id="KW-1185">Reference proteome</keyword>
<gene>
    <name evidence="2" type="ORF">UCREL1_4690</name>
</gene>
<organism evidence="2 3">
    <name type="scientific">Eutypa lata (strain UCR-EL1)</name>
    <name type="common">Grapevine dieback disease fungus</name>
    <name type="synonym">Eutypa armeniacae</name>
    <dbReference type="NCBI Taxonomy" id="1287681"/>
    <lineage>
        <taxon>Eukaryota</taxon>
        <taxon>Fungi</taxon>
        <taxon>Dikarya</taxon>
        <taxon>Ascomycota</taxon>
        <taxon>Pezizomycotina</taxon>
        <taxon>Sordariomycetes</taxon>
        <taxon>Xylariomycetidae</taxon>
        <taxon>Xylariales</taxon>
        <taxon>Diatrypaceae</taxon>
        <taxon>Eutypa</taxon>
    </lineage>
</organism>